<evidence type="ECO:0000313" key="1">
    <source>
        <dbReference type="EMBL" id="CAF2156588.1"/>
    </source>
</evidence>
<dbReference type="AlphaFoldDB" id="A0A816YEU4"/>
<accession>A0A816YEU4</accession>
<dbReference type="EMBL" id="HG994361">
    <property type="protein sequence ID" value="CAF2156588.1"/>
    <property type="molecule type" value="Genomic_DNA"/>
</dbReference>
<sequence>MDVYNPFLEKHWSLSQRDFSGRWIERLSEAYVLYRVRCLVLDLRVWNLAAKLFHAILEAYNSQASDDPRMMAKIQRREEAQNSRAR</sequence>
<name>A0A816YEU4_BRANA</name>
<proteinExistence type="predicted"/>
<dbReference type="Proteomes" id="UP001295469">
    <property type="component" value="Chromosome A07"/>
</dbReference>
<organism evidence="1">
    <name type="scientific">Brassica napus</name>
    <name type="common">Rape</name>
    <dbReference type="NCBI Taxonomy" id="3708"/>
    <lineage>
        <taxon>Eukaryota</taxon>
        <taxon>Viridiplantae</taxon>
        <taxon>Streptophyta</taxon>
        <taxon>Embryophyta</taxon>
        <taxon>Tracheophyta</taxon>
        <taxon>Spermatophyta</taxon>
        <taxon>Magnoliopsida</taxon>
        <taxon>eudicotyledons</taxon>
        <taxon>Gunneridae</taxon>
        <taxon>Pentapetalae</taxon>
        <taxon>rosids</taxon>
        <taxon>malvids</taxon>
        <taxon>Brassicales</taxon>
        <taxon>Brassicaceae</taxon>
        <taxon>Brassiceae</taxon>
        <taxon>Brassica</taxon>
    </lineage>
</organism>
<gene>
    <name evidence="1" type="ORF">DARMORV10_A07P00230.1</name>
</gene>
<protein>
    <submittedName>
        <fullName evidence="1">(rape) hypothetical protein</fullName>
    </submittedName>
</protein>
<reference evidence="1" key="1">
    <citation type="submission" date="2021-01" db="EMBL/GenBank/DDBJ databases">
        <authorList>
            <consortium name="Genoscope - CEA"/>
            <person name="William W."/>
        </authorList>
    </citation>
    <scope>NUCLEOTIDE SEQUENCE</scope>
</reference>